<accession>A0A1C4VRI2</accession>
<dbReference type="AlphaFoldDB" id="A0A1C4VRI2"/>
<reference evidence="4" key="1">
    <citation type="submission" date="2016-06" db="EMBL/GenBank/DDBJ databases">
        <authorList>
            <person name="Varghese N."/>
            <person name="Submissions Spin"/>
        </authorList>
    </citation>
    <scope>NUCLEOTIDE SEQUENCE [LARGE SCALE GENOMIC DNA]</scope>
    <source>
        <strain evidence="4">DSM 43909</strain>
    </source>
</reference>
<feature type="signal peptide" evidence="2">
    <location>
        <begin position="1"/>
        <end position="24"/>
    </location>
</feature>
<dbReference type="PROSITE" id="PS51257">
    <property type="entry name" value="PROKAR_LIPOPROTEIN"/>
    <property type="match status" value="1"/>
</dbReference>
<dbReference type="RefSeq" id="WP_089005752.1">
    <property type="nucleotide sequence ID" value="NZ_LT607411.1"/>
</dbReference>
<sequence>MTIRRSSPYLVLAAAVALAVGGCADGRTDRSAGPPAPTSSGAPSPGAAEAQVPPATSAPAAPAPTTRAPRSGTGGGDAPAAPTSVGPAQPAARPTTDSDPACRPQALQEATAAAMSGQTVGGVEVLACRNGFARLVATAAGSTEISGGNQVFLRLENRLWRVVGRTPAASDCGDPGLTAEVKAVCAGLG</sequence>
<gene>
    <name evidence="3" type="ORF">GA0074695_1720</name>
</gene>
<dbReference type="OrthoDB" id="3402551at2"/>
<evidence type="ECO:0000256" key="1">
    <source>
        <dbReference type="SAM" id="MobiDB-lite"/>
    </source>
</evidence>
<keyword evidence="4" id="KW-1185">Reference proteome</keyword>
<evidence type="ECO:0000313" key="3">
    <source>
        <dbReference type="EMBL" id="SCE86624.1"/>
    </source>
</evidence>
<feature type="region of interest" description="Disordered" evidence="1">
    <location>
        <begin position="26"/>
        <end position="102"/>
    </location>
</feature>
<protein>
    <submittedName>
        <fullName evidence="3">Uncharacterized protein</fullName>
    </submittedName>
</protein>
<organism evidence="3 4">
    <name type="scientific">Micromonospora viridifaciens</name>
    <dbReference type="NCBI Taxonomy" id="1881"/>
    <lineage>
        <taxon>Bacteria</taxon>
        <taxon>Bacillati</taxon>
        <taxon>Actinomycetota</taxon>
        <taxon>Actinomycetes</taxon>
        <taxon>Micromonosporales</taxon>
        <taxon>Micromonosporaceae</taxon>
        <taxon>Micromonospora</taxon>
    </lineage>
</organism>
<dbReference type="Proteomes" id="UP000198242">
    <property type="component" value="Chromosome I"/>
</dbReference>
<keyword evidence="2" id="KW-0732">Signal</keyword>
<feature type="chain" id="PRO_5038358309" evidence="2">
    <location>
        <begin position="25"/>
        <end position="189"/>
    </location>
</feature>
<dbReference type="EMBL" id="LT607411">
    <property type="protein sequence ID" value="SCE86624.1"/>
    <property type="molecule type" value="Genomic_DNA"/>
</dbReference>
<evidence type="ECO:0000256" key="2">
    <source>
        <dbReference type="SAM" id="SignalP"/>
    </source>
</evidence>
<feature type="compositionally biased region" description="Low complexity" evidence="1">
    <location>
        <begin position="38"/>
        <end position="71"/>
    </location>
</feature>
<proteinExistence type="predicted"/>
<evidence type="ECO:0000313" key="4">
    <source>
        <dbReference type="Proteomes" id="UP000198242"/>
    </source>
</evidence>
<name>A0A1C4VRI2_MICVI</name>